<name>A0A956M2D8_UNCEI</name>
<dbReference type="InterPro" id="IPR041698">
    <property type="entry name" value="Methyltransf_25"/>
</dbReference>
<evidence type="ECO:0000313" key="4">
    <source>
        <dbReference type="Proteomes" id="UP000697710"/>
    </source>
</evidence>
<keyword evidence="3" id="KW-0489">Methyltransferase</keyword>
<feature type="chain" id="PRO_5037165426" evidence="1">
    <location>
        <begin position="24"/>
        <end position="460"/>
    </location>
</feature>
<dbReference type="Gene3D" id="3.30.1330.80">
    <property type="entry name" value="Hypothetical protein, similar to alpha- acetolactate decarboxylase, domain 2"/>
    <property type="match status" value="1"/>
</dbReference>
<gene>
    <name evidence="3" type="ORF">KC729_14670</name>
</gene>
<comment type="caution">
    <text evidence="3">The sequence shown here is derived from an EMBL/GenBank/DDBJ whole genome shotgun (WGS) entry which is preliminary data.</text>
</comment>
<feature type="signal peptide" evidence="1">
    <location>
        <begin position="1"/>
        <end position="23"/>
    </location>
</feature>
<sequence>MVYTRIARVAMISAMVVSTWALTAPPSLRAGDDSTDAGGVGAEADSATYRVPFAGIQPYRYIDEQAHRETWQMPETVVDSLRIRPGQRIADIGAGIGYFETLLARATGESGKVFAEEIEPDLVAHLGERAIAEGTPQVVPILGTPDDPSLPDSLDLIFLCNTYRYIDGRRSYFARLRDRLRPGGRLAIVEFKRFPIDTTEYRILPERVIAELTSAGYRLTDEHDFLPKQYFLEFQPTSSVQVFGSMRAMIHERPTTPAAFLADLPAGADLYGIGALHGLAGEITIVAGRIGLSHPQSDTEERTVFETSSDAEADLLVTARVPAWRAVVLDRPLGFADLDEEIPHLLASLGLEPEGRIPFLIEGPFDRVQWHVIDGRRIPEGVTSHQAHRDAAVLLEREHASGVLVGFWSTHDEGVFTHMGSKTHIHCALSDPVSAGHLEDVVLPIGTVVKFPAVRELSRD</sequence>
<dbReference type="InterPro" id="IPR029063">
    <property type="entry name" value="SAM-dependent_MTases_sf"/>
</dbReference>
<proteinExistence type="predicted"/>
<keyword evidence="3" id="KW-0808">Transferase</keyword>
<dbReference type="GO" id="GO:0008168">
    <property type="term" value="F:methyltransferase activity"/>
    <property type="evidence" value="ECO:0007669"/>
    <property type="project" value="UniProtKB-KW"/>
</dbReference>
<dbReference type="Pfam" id="PF03306">
    <property type="entry name" value="AAL_decarboxy"/>
    <property type="match status" value="1"/>
</dbReference>
<reference evidence="3" key="1">
    <citation type="submission" date="2020-04" db="EMBL/GenBank/DDBJ databases">
        <authorList>
            <person name="Zhang T."/>
        </authorList>
    </citation>
    <scope>NUCLEOTIDE SEQUENCE</scope>
    <source>
        <strain evidence="3">HKST-UBA01</strain>
    </source>
</reference>
<dbReference type="SUPFAM" id="SSF117856">
    <property type="entry name" value="AF0104/ALDC/Ptd012-like"/>
    <property type="match status" value="1"/>
</dbReference>
<dbReference type="AlphaFoldDB" id="A0A956M2D8"/>
<evidence type="ECO:0000259" key="2">
    <source>
        <dbReference type="Pfam" id="PF13649"/>
    </source>
</evidence>
<dbReference type="GO" id="GO:0032259">
    <property type="term" value="P:methylation"/>
    <property type="evidence" value="ECO:0007669"/>
    <property type="project" value="UniProtKB-KW"/>
</dbReference>
<accession>A0A956M2D8</accession>
<dbReference type="CDD" id="cd02440">
    <property type="entry name" value="AdoMet_MTases"/>
    <property type="match status" value="1"/>
</dbReference>
<feature type="domain" description="Methyltransferase" evidence="2">
    <location>
        <begin position="89"/>
        <end position="184"/>
    </location>
</feature>
<dbReference type="GO" id="GO:0047605">
    <property type="term" value="F:acetolactate decarboxylase activity"/>
    <property type="evidence" value="ECO:0007669"/>
    <property type="project" value="InterPro"/>
</dbReference>
<dbReference type="Gene3D" id="3.40.50.150">
    <property type="entry name" value="Vaccinia Virus protein VP39"/>
    <property type="match status" value="1"/>
</dbReference>
<keyword evidence="1" id="KW-0732">Signal</keyword>
<evidence type="ECO:0000256" key="1">
    <source>
        <dbReference type="SAM" id="SignalP"/>
    </source>
</evidence>
<dbReference type="GO" id="GO:0045151">
    <property type="term" value="P:acetoin biosynthetic process"/>
    <property type="evidence" value="ECO:0007669"/>
    <property type="project" value="InterPro"/>
</dbReference>
<dbReference type="EMBL" id="JAGQHR010000518">
    <property type="protein sequence ID" value="MCA9728932.1"/>
    <property type="molecule type" value="Genomic_DNA"/>
</dbReference>
<protein>
    <submittedName>
        <fullName evidence="3">Methyltransferase domain-containing protein</fullName>
    </submittedName>
</protein>
<dbReference type="InterPro" id="IPR005128">
    <property type="entry name" value="Acetolactate_a_deCO2ase"/>
</dbReference>
<dbReference type="Pfam" id="PF13649">
    <property type="entry name" value="Methyltransf_25"/>
    <property type="match status" value="1"/>
</dbReference>
<evidence type="ECO:0000313" key="3">
    <source>
        <dbReference type="EMBL" id="MCA9728932.1"/>
    </source>
</evidence>
<reference evidence="3" key="2">
    <citation type="journal article" date="2021" name="Microbiome">
        <title>Successional dynamics and alternative stable states in a saline activated sludge microbial community over 9 years.</title>
        <authorList>
            <person name="Wang Y."/>
            <person name="Ye J."/>
            <person name="Ju F."/>
            <person name="Liu L."/>
            <person name="Boyd J.A."/>
            <person name="Deng Y."/>
            <person name="Parks D.H."/>
            <person name="Jiang X."/>
            <person name="Yin X."/>
            <person name="Woodcroft B.J."/>
            <person name="Tyson G.W."/>
            <person name="Hugenholtz P."/>
            <person name="Polz M.F."/>
            <person name="Zhang T."/>
        </authorList>
    </citation>
    <scope>NUCLEOTIDE SEQUENCE</scope>
    <source>
        <strain evidence="3">HKST-UBA01</strain>
    </source>
</reference>
<dbReference type="SUPFAM" id="SSF53335">
    <property type="entry name" value="S-adenosyl-L-methionine-dependent methyltransferases"/>
    <property type="match status" value="1"/>
</dbReference>
<dbReference type="Proteomes" id="UP000697710">
    <property type="component" value="Unassembled WGS sequence"/>
</dbReference>
<organism evidence="3 4">
    <name type="scientific">Eiseniibacteriota bacterium</name>
    <dbReference type="NCBI Taxonomy" id="2212470"/>
    <lineage>
        <taxon>Bacteria</taxon>
        <taxon>Candidatus Eiseniibacteriota</taxon>
    </lineage>
</organism>